<dbReference type="Pfam" id="PF00271">
    <property type="entry name" value="Helicase_C"/>
    <property type="match status" value="1"/>
</dbReference>
<comment type="similarity">
    <text evidence="2">Belongs to the SNF2/RAD54 helicase family.</text>
</comment>
<comment type="subcellular location">
    <subcellularLocation>
        <location evidence="1">Nucleus</location>
    </subcellularLocation>
</comment>
<keyword evidence="9" id="KW-0175">Coiled coil</keyword>
<keyword evidence="5" id="KW-0347">Helicase</keyword>
<feature type="region of interest" description="Disordered" evidence="10">
    <location>
        <begin position="1019"/>
        <end position="1208"/>
    </location>
</feature>
<feature type="region of interest" description="Disordered" evidence="10">
    <location>
        <begin position="1517"/>
        <end position="1537"/>
    </location>
</feature>
<feature type="domain" description="Helicase ATP-binding" evidence="11">
    <location>
        <begin position="669"/>
        <end position="883"/>
    </location>
</feature>
<feature type="region of interest" description="Disordered" evidence="10">
    <location>
        <begin position="277"/>
        <end position="400"/>
    </location>
</feature>
<dbReference type="SMART" id="SM00487">
    <property type="entry name" value="DEXDc"/>
    <property type="match status" value="1"/>
</dbReference>
<feature type="compositionally biased region" description="Polar residues" evidence="10">
    <location>
        <begin position="1428"/>
        <end position="1437"/>
    </location>
</feature>
<feature type="compositionally biased region" description="Basic and acidic residues" evidence="10">
    <location>
        <begin position="340"/>
        <end position="352"/>
    </location>
</feature>
<dbReference type="InterPro" id="IPR044573">
    <property type="entry name" value="ARIP4_DEXHc"/>
</dbReference>
<feature type="compositionally biased region" description="Polar residues" evidence="10">
    <location>
        <begin position="2407"/>
        <end position="2425"/>
    </location>
</feature>
<accession>A0A9P0A5T1</accession>
<evidence type="ECO:0008006" key="15">
    <source>
        <dbReference type="Google" id="ProtNLM"/>
    </source>
</evidence>
<feature type="compositionally biased region" description="Polar residues" evidence="10">
    <location>
        <begin position="2340"/>
        <end position="2372"/>
    </location>
</feature>
<feature type="compositionally biased region" description="Low complexity" evidence="10">
    <location>
        <begin position="2546"/>
        <end position="2563"/>
    </location>
</feature>
<evidence type="ECO:0000259" key="11">
    <source>
        <dbReference type="PROSITE" id="PS51192"/>
    </source>
</evidence>
<keyword evidence="14" id="KW-1185">Reference proteome</keyword>
<dbReference type="CDD" id="cd18069">
    <property type="entry name" value="DEXHc_ARIP4"/>
    <property type="match status" value="1"/>
</dbReference>
<feature type="compositionally biased region" description="Polar residues" evidence="10">
    <location>
        <begin position="1077"/>
        <end position="1088"/>
    </location>
</feature>
<dbReference type="InterPro" id="IPR014001">
    <property type="entry name" value="Helicase_ATP-bd"/>
</dbReference>
<dbReference type="PROSITE" id="PS51192">
    <property type="entry name" value="HELICASE_ATP_BIND_1"/>
    <property type="match status" value="1"/>
</dbReference>
<dbReference type="GO" id="GO:0005524">
    <property type="term" value="F:ATP binding"/>
    <property type="evidence" value="ECO:0007669"/>
    <property type="project" value="UniProtKB-KW"/>
</dbReference>
<sequence length="2635" mass="292446">MDPFRVSRIGAVTIQRIIPEASKQSSSHTPVFSNFSTQNDSEIENEQGIKTGTAADRTAADMEVDEDKPVPNTFFPEESDTMGPGFGRMDPEQSFQGEARMVEGSFKIENHPETLQNQSPKFRPGDESGSVSEPKPESDRTMVGNDNESNDRLEVSTDSRTSGGGEEASNSSNKADSKITQNNFSEDINKKLGRFGFSVSVSEVKIPSSDQTSIDEALGDEAPDDEGCEDPNVEEPKDEDGLESIENLVSSLSEQSDQFKELKSNVEFLDASDFKKEIFSEDLDSETAKSNVRKEPNQMDDEQKMDVANDDVKVKKEDDDKEGDEASEEDDETEGDGDGGDEKDLDDKDSDKPKKKHSKKKKTKKSPSKEDGESTSSDSGSDSEKKKRKKAGVLNMRRNIREVMDETQLDESTLNAQRQEAERLRRVQEQQRIIREVQRQIAINRQQNKTQTRVISLLQGGSSSSKTTVTSSSSSKPSTVVVKVSSGSGSTQIVNKKVLDLLKSQKSGSDSSSEIRVTSIPRSFNKPHMVTPSVSIAPVQAKAISTTPEDLSDEENLARAAIALKKKAAAKKDVVTISSSSGSEDDCIVISEPSAGEESEQEDDPTNSGMHTNDTYNVPDEQGRVLINVGHPESEPDVFLSPQIARIIKPHQIGGVRFLFDNIVESLERYKTSTGFGCILAHSMGLGKTLQVVSFCDVFLRYTEGKSVMCIMPINTLQNWVAEFNHWLPLPADAPNSPLAADGEVRPREFQVYILNDFQKSIAARAKVIQEWKKEGGVLLIGYELYRQLSLKKPRKPRNKKQKEEEIPDDKAKPLLEEMYEALVKPGPDLVICDEGHRIKNSHASISQALKQIRSRRRVVLTGYPLQNNLLEYWCMVDFVRPNYLGSKTEFSNMFERPIQNGQCVDSTPQDVRLMRYRAHVLHSLLEGFVQRRSHSVLQQALPQKEEYILLVRMTPFQRKLYETFMNEVVRIKAVPNPLKAFAVCCKIWNHPDILYNFLKKKEEVDLDLVEAAACLGTPGSMTTSVPPTPPTPTTKGGKRSRAKDPSAAAKKDKKPRKGAKGANDAENTPAVATVLPNVNNNAGGSDQSLLPFNYNNQNNSSSFNANSSYPDSGNYNGFEQQQFPGHIGTNYNNPSQQPYDSFNYNQSNYPSQSPLPGATNQPGTQQHQAYYPPGYQDQSNYWQDNSNLYPNNSDPHSEMNYYGNSDNGFYDQNNSNFSTSNNMYNQSNYARGCYDNNSSVSANMPTPDNPVNIPSLPNVGNSLSDTSNNLDSFANKDSRNFSCLSNPPSVPAFNNVTDNVHNIVNSNLGLTNLPNNVDPVDSLMNTNLAANNCESGKNSGNFHGLPGYQGNLCNTNMMSSIMNESVVDTVNNPASNSNVMQDAYNSISSYGNQQFNNYPARGNNFPPHQMDVSQNLPYNHLADNQPGFPSSENQPGFSAAKQKTDFSPKKELDSNIFPSSDSTLNELGFPFKSESKEDIKDLPTVLFPSKEEIKSETKEEIKDELKPDCAIKDKKEVTAADSQKDNSHNELGNLADGTKKDVTSVVKSTFESPASKKEDPGIPYDWAIKLLEDYVPGLIDSSPKMAIFFCIVEESIAMRDRILVFSQSLFTLNLIEDFLQRNYIPGTDTYWAKNWSYYRLDGSTTASEREKLINEFNANDQVHMFLVSTRAGSLGINLVGANRVIVFDASWNPCHDTQAVCRVYRYGQQKPCFVYRLVMDNCLEKKIYDRQINKQGMADRVVDECNPDAHLSIKEVANLCWDNDEDSVPQDYSNQKDKYSDFIIHKILDNYSHFLSKAPFEHESLLVDRKDKKLSTAEKRLAKRSYELEKQANTRPTYNFVGNQQGLQIRSMTKPMASVRPMQSENSLTKDGNSKWIPAEVWQKQGMSAQEMTLPLDVVIPTNSADRSSIVLNAGQKVMVLKSPKGIYMQLENGKIIAIRTAYKVGAGGAANKGTEKKVFPAQPQTRQIPLNRPPFDRNVRGLEGRREISVSPIRGRGQAVPGLLRNNSSISITPRTVPVTRNVAPGAKHNGGLIRLLGPKSRTTNVRLPVIKDSNVSVTITKRNPTTSNANLGSGSFSTPPSSEHLERDSSYHSRLETKAKQVESKGTSADFSDNLSQSPGSSSSSSFSHQMERADSKSVGTEPADFKESGGLSQGTCTSSSSLDSIYNEPTKSKLDVKMASESVRTKLGIKSPEYKHSEGVYHESIRSKIDIKPVERVASEPVRTKIDIKPSADCRPKIDIIPSNYKQMDKVYYESVRSKVDVKASDFKQTDSARPKMEIKQSEPARQKIDMKASEYRPLDKMKNLSYSQSQAIYPPVNERPSGSQGVDKSKFPSLPNISFNPVNTSQKNYRPTSHQRSTPAMNSTYRNDMNRMPETSPALDFKKPTSTTTFNSATYSGGVVSDLQQMPQQYKNPSPYSSSEKPPLTKDTAFQNLKQRGSISIIPMDKGPKPAQTSLHSQTHQIASGTNQASQLPLNPEYDYRSMDSGVESFSSPAYRSDYYSDYSQPVSSAPASNPQIYSHPSERSSMQSHSGSYDMYQSPYSSGNVDSSGGNVGSYGSTAYNQTSYDPSAMNQQMNQQMYSAFHRPEPIYPSPPSGSYQNAANSYQYDPYYTPYPGAPDNSSLPNPQRPQ</sequence>
<keyword evidence="6" id="KW-0067">ATP-binding</keyword>
<protein>
    <recommendedName>
        <fullName evidence="15">Helicase ARIP4</fullName>
    </recommendedName>
</protein>
<dbReference type="Gene3D" id="3.40.50.300">
    <property type="entry name" value="P-loop containing nucleotide triphosphate hydrolases"/>
    <property type="match status" value="2"/>
</dbReference>
<dbReference type="GO" id="GO:0005634">
    <property type="term" value="C:nucleus"/>
    <property type="evidence" value="ECO:0007669"/>
    <property type="project" value="UniProtKB-SubCell"/>
</dbReference>
<dbReference type="Gene3D" id="1.20.120.850">
    <property type="entry name" value="SWI2/SNF2 ATPases, N-terminal domain"/>
    <property type="match status" value="1"/>
</dbReference>
<feature type="compositionally biased region" description="Basic and acidic residues" evidence="10">
    <location>
        <begin position="1517"/>
        <end position="1529"/>
    </location>
</feature>
<evidence type="ECO:0000259" key="12">
    <source>
        <dbReference type="PROSITE" id="PS51194"/>
    </source>
</evidence>
<dbReference type="SUPFAM" id="SSF52540">
    <property type="entry name" value="P-loop containing nucleoside triphosphate hydrolases"/>
    <property type="match status" value="2"/>
</dbReference>
<keyword evidence="8" id="KW-0539">Nucleus</keyword>
<dbReference type="Pfam" id="PF00176">
    <property type="entry name" value="SNF2-rel_dom"/>
    <property type="match status" value="1"/>
</dbReference>
<dbReference type="KEGG" id="btab:109040022"/>
<evidence type="ECO:0000256" key="7">
    <source>
        <dbReference type="ARBA" id="ARBA00023125"/>
    </source>
</evidence>
<keyword evidence="7" id="KW-0238">DNA-binding</keyword>
<feature type="compositionally biased region" description="Low complexity" evidence="10">
    <location>
        <begin position="2115"/>
        <end position="2131"/>
    </location>
</feature>
<feature type="compositionally biased region" description="Polar residues" evidence="10">
    <location>
        <begin position="2157"/>
        <end position="2167"/>
    </location>
</feature>
<feature type="compositionally biased region" description="Basic residues" evidence="10">
    <location>
        <begin position="353"/>
        <end position="366"/>
    </location>
</feature>
<dbReference type="Proteomes" id="UP001152759">
    <property type="component" value="Chromosome 2"/>
</dbReference>
<dbReference type="SMART" id="SM00490">
    <property type="entry name" value="HELICc"/>
    <property type="match status" value="1"/>
</dbReference>
<name>A0A9P0A5T1_BEMTA</name>
<keyword evidence="3" id="KW-0547">Nucleotide-binding</keyword>
<feature type="compositionally biased region" description="Polar residues" evidence="10">
    <location>
        <begin position="2456"/>
        <end position="2478"/>
    </location>
</feature>
<evidence type="ECO:0000256" key="4">
    <source>
        <dbReference type="ARBA" id="ARBA00022801"/>
    </source>
</evidence>
<dbReference type="PANTHER" id="PTHR45797">
    <property type="entry name" value="RAD54-LIKE"/>
    <property type="match status" value="1"/>
</dbReference>
<dbReference type="Gene3D" id="3.40.50.10810">
    <property type="entry name" value="Tandem AAA-ATPase domain"/>
    <property type="match status" value="1"/>
</dbReference>
<feature type="compositionally biased region" description="Basic and acidic residues" evidence="10">
    <location>
        <begin position="2086"/>
        <end position="2106"/>
    </location>
</feature>
<dbReference type="InterPro" id="IPR044574">
    <property type="entry name" value="ARIP4-like"/>
</dbReference>
<dbReference type="GO" id="GO:0003677">
    <property type="term" value="F:DNA binding"/>
    <property type="evidence" value="ECO:0007669"/>
    <property type="project" value="UniProtKB-KW"/>
</dbReference>
<dbReference type="InterPro" id="IPR000330">
    <property type="entry name" value="SNF2_N"/>
</dbReference>
<feature type="domain" description="Helicase C-terminal" evidence="12">
    <location>
        <begin position="1592"/>
        <end position="1750"/>
    </location>
</feature>
<dbReference type="InterPro" id="IPR027417">
    <property type="entry name" value="P-loop_NTPase"/>
</dbReference>
<feature type="region of interest" description="Disordered" evidence="10">
    <location>
        <begin position="20"/>
        <end position="182"/>
    </location>
</feature>
<evidence type="ECO:0000256" key="9">
    <source>
        <dbReference type="SAM" id="Coils"/>
    </source>
</evidence>
<feature type="compositionally biased region" description="Polar residues" evidence="10">
    <location>
        <begin position="2433"/>
        <end position="2443"/>
    </location>
</feature>
<feature type="compositionally biased region" description="Polar residues" evidence="10">
    <location>
        <begin position="2624"/>
        <end position="2635"/>
    </location>
</feature>
<feature type="compositionally biased region" description="Acidic residues" evidence="10">
    <location>
        <begin position="595"/>
        <end position="605"/>
    </location>
</feature>
<dbReference type="EMBL" id="OU963863">
    <property type="protein sequence ID" value="CAH0384882.1"/>
    <property type="molecule type" value="Genomic_DNA"/>
</dbReference>
<feature type="compositionally biased region" description="Basic and acidic residues" evidence="10">
    <location>
        <begin position="2270"/>
        <end position="2307"/>
    </location>
</feature>
<reference evidence="13" key="1">
    <citation type="submission" date="2021-12" db="EMBL/GenBank/DDBJ databases">
        <authorList>
            <person name="King R."/>
        </authorList>
    </citation>
    <scope>NUCLEOTIDE SEQUENCE</scope>
</reference>
<feature type="compositionally biased region" description="Low complexity" evidence="10">
    <location>
        <begin position="460"/>
        <end position="480"/>
    </location>
</feature>
<evidence type="ECO:0000313" key="13">
    <source>
        <dbReference type="EMBL" id="CAH0384882.1"/>
    </source>
</evidence>
<feature type="compositionally biased region" description="Polar residues" evidence="10">
    <location>
        <begin position="2507"/>
        <end position="2537"/>
    </location>
</feature>
<feature type="compositionally biased region" description="Polar residues" evidence="10">
    <location>
        <begin position="2600"/>
        <end position="2611"/>
    </location>
</feature>
<dbReference type="GO" id="GO:0004386">
    <property type="term" value="F:helicase activity"/>
    <property type="evidence" value="ECO:0007669"/>
    <property type="project" value="UniProtKB-KW"/>
</dbReference>
<feature type="region of interest" description="Disordered" evidence="10">
    <location>
        <begin position="202"/>
        <end position="242"/>
    </location>
</feature>
<feature type="compositionally biased region" description="Polar residues" evidence="10">
    <location>
        <begin position="2389"/>
        <end position="2400"/>
    </location>
</feature>
<dbReference type="InterPro" id="IPR049730">
    <property type="entry name" value="SNF2/RAD54-like_C"/>
</dbReference>
<dbReference type="PROSITE" id="PS51194">
    <property type="entry name" value="HELICASE_CTER"/>
    <property type="match status" value="1"/>
</dbReference>
<evidence type="ECO:0000256" key="10">
    <source>
        <dbReference type="SAM" id="MobiDB-lite"/>
    </source>
</evidence>
<feature type="compositionally biased region" description="Polar residues" evidence="10">
    <location>
        <begin position="606"/>
        <end position="616"/>
    </location>
</feature>
<evidence type="ECO:0000256" key="5">
    <source>
        <dbReference type="ARBA" id="ARBA00022806"/>
    </source>
</evidence>
<dbReference type="InterPro" id="IPR001650">
    <property type="entry name" value="Helicase_C-like"/>
</dbReference>
<feature type="compositionally biased region" description="Low complexity" evidence="10">
    <location>
        <begin position="1089"/>
        <end position="1113"/>
    </location>
</feature>
<feature type="compositionally biased region" description="Polar residues" evidence="10">
    <location>
        <begin position="2063"/>
        <end position="2084"/>
    </location>
</feature>
<evidence type="ECO:0000256" key="2">
    <source>
        <dbReference type="ARBA" id="ARBA00007025"/>
    </source>
</evidence>
<feature type="region of interest" description="Disordered" evidence="10">
    <location>
        <begin position="457"/>
        <end position="480"/>
    </location>
</feature>
<evidence type="ECO:0000256" key="8">
    <source>
        <dbReference type="ARBA" id="ARBA00023242"/>
    </source>
</evidence>
<dbReference type="PANTHER" id="PTHR45797:SF1">
    <property type="entry name" value="HELICASE ARIP4"/>
    <property type="match status" value="1"/>
</dbReference>
<evidence type="ECO:0000313" key="14">
    <source>
        <dbReference type="Proteomes" id="UP001152759"/>
    </source>
</evidence>
<feature type="compositionally biased region" description="Polar residues" evidence="10">
    <location>
        <begin position="2564"/>
        <end position="2585"/>
    </location>
</feature>
<feature type="region of interest" description="Disordered" evidence="10">
    <location>
        <begin position="2270"/>
        <end position="2635"/>
    </location>
</feature>
<feature type="compositionally biased region" description="Polar residues" evidence="10">
    <location>
        <begin position="1114"/>
        <end position="1169"/>
    </location>
</feature>
<keyword evidence="4" id="KW-0378">Hydrolase</keyword>
<evidence type="ECO:0000256" key="3">
    <source>
        <dbReference type="ARBA" id="ARBA00022741"/>
    </source>
</evidence>
<evidence type="ECO:0000256" key="1">
    <source>
        <dbReference type="ARBA" id="ARBA00004123"/>
    </source>
</evidence>
<proteinExistence type="inferred from homology"/>
<feature type="compositionally biased region" description="Acidic residues" evidence="10">
    <location>
        <begin position="319"/>
        <end position="339"/>
    </location>
</feature>
<feature type="region of interest" description="Disordered" evidence="10">
    <location>
        <begin position="1427"/>
        <end position="1460"/>
    </location>
</feature>
<dbReference type="CDD" id="cd18793">
    <property type="entry name" value="SF2_C_SNF"/>
    <property type="match status" value="1"/>
</dbReference>
<feature type="region of interest" description="Disordered" evidence="10">
    <location>
        <begin position="2063"/>
        <end position="2167"/>
    </location>
</feature>
<feature type="compositionally biased region" description="Polar residues" evidence="10">
    <location>
        <begin position="22"/>
        <end position="40"/>
    </location>
</feature>
<feature type="compositionally biased region" description="Basic and acidic residues" evidence="10">
    <location>
        <begin position="1443"/>
        <end position="1454"/>
    </location>
</feature>
<dbReference type="InterPro" id="IPR038718">
    <property type="entry name" value="SNF2-like_sf"/>
</dbReference>
<gene>
    <name evidence="13" type="ORF">BEMITA_LOCUS4168</name>
</gene>
<evidence type="ECO:0000256" key="6">
    <source>
        <dbReference type="ARBA" id="ARBA00022840"/>
    </source>
</evidence>
<organism evidence="13 14">
    <name type="scientific">Bemisia tabaci</name>
    <name type="common">Sweetpotato whitefly</name>
    <name type="synonym">Aleurodes tabaci</name>
    <dbReference type="NCBI Taxonomy" id="7038"/>
    <lineage>
        <taxon>Eukaryota</taxon>
        <taxon>Metazoa</taxon>
        <taxon>Ecdysozoa</taxon>
        <taxon>Arthropoda</taxon>
        <taxon>Hexapoda</taxon>
        <taxon>Insecta</taxon>
        <taxon>Pterygota</taxon>
        <taxon>Neoptera</taxon>
        <taxon>Paraneoptera</taxon>
        <taxon>Hemiptera</taxon>
        <taxon>Sternorrhyncha</taxon>
        <taxon>Aleyrodoidea</taxon>
        <taxon>Aleyrodidae</taxon>
        <taxon>Aleyrodinae</taxon>
        <taxon>Bemisia</taxon>
    </lineage>
</organism>
<feature type="compositionally biased region" description="Polar residues" evidence="10">
    <location>
        <begin position="1177"/>
        <end position="1195"/>
    </location>
</feature>
<feature type="compositionally biased region" description="Acidic residues" evidence="10">
    <location>
        <begin position="217"/>
        <end position="242"/>
    </location>
</feature>
<feature type="compositionally biased region" description="Basic and acidic residues" evidence="10">
    <location>
        <begin position="292"/>
        <end position="318"/>
    </location>
</feature>
<feature type="region of interest" description="Disordered" evidence="10">
    <location>
        <begin position="593"/>
        <end position="616"/>
    </location>
</feature>
<feature type="coiled-coil region" evidence="9">
    <location>
        <begin position="404"/>
        <end position="447"/>
    </location>
</feature>
<dbReference type="GO" id="GO:0016887">
    <property type="term" value="F:ATP hydrolysis activity"/>
    <property type="evidence" value="ECO:0007669"/>
    <property type="project" value="InterPro"/>
</dbReference>